<dbReference type="KEGG" id="bid:Bind_0682"/>
<protein>
    <submittedName>
        <fullName evidence="1">Uncharacterized protein</fullName>
    </submittedName>
</protein>
<reference evidence="2" key="1">
    <citation type="submission" date="2008-03" db="EMBL/GenBank/DDBJ databases">
        <title>Complete sequence of chromosome of Beijerinckia indica subsp. indica ATCC 9039.</title>
        <authorList>
            <consortium name="US DOE Joint Genome Institute"/>
            <person name="Copeland A."/>
            <person name="Lucas S."/>
            <person name="Lapidus A."/>
            <person name="Glavina del Rio T."/>
            <person name="Dalin E."/>
            <person name="Tice H."/>
            <person name="Bruce D."/>
            <person name="Goodwin L."/>
            <person name="Pitluck S."/>
            <person name="LaButti K."/>
            <person name="Schmutz J."/>
            <person name="Larimer F."/>
            <person name="Land M."/>
            <person name="Hauser L."/>
            <person name="Kyrpides N."/>
            <person name="Mikhailova N."/>
            <person name="Dunfield P.F."/>
            <person name="Dedysh S.N."/>
            <person name="Liesack W."/>
            <person name="Saw J.H."/>
            <person name="Alam M."/>
            <person name="Chen Y."/>
            <person name="Murrell J.C."/>
            <person name="Richardson P."/>
        </authorList>
    </citation>
    <scope>NUCLEOTIDE SEQUENCE [LARGE SCALE GENOMIC DNA]</scope>
    <source>
        <strain evidence="2">ATCC 9039 / DSM 1715 / NCIMB 8712</strain>
    </source>
</reference>
<accession>B2IGF0</accession>
<dbReference type="Proteomes" id="UP000001695">
    <property type="component" value="Chromosome"/>
</dbReference>
<dbReference type="AlphaFoldDB" id="B2IGF0"/>
<reference evidence="1 2" key="2">
    <citation type="journal article" date="2010" name="J. Bacteriol.">
        <title>Complete genome sequence of Beijerinckia indica subsp. indica.</title>
        <authorList>
            <person name="Tamas I."/>
            <person name="Dedysh S.N."/>
            <person name="Liesack W."/>
            <person name="Stott M.B."/>
            <person name="Alam M."/>
            <person name="Murrell J.C."/>
            <person name="Dunfield P.F."/>
        </authorList>
    </citation>
    <scope>NUCLEOTIDE SEQUENCE [LARGE SCALE GENOMIC DNA]</scope>
    <source>
        <strain evidence="2">ATCC 9039 / DSM 1715 / NCIMB 8712</strain>
    </source>
</reference>
<sequence>MASYDMRFARAFFALSPQERLHRMIDTTFEDWRVNLNEGVSLVYDSACAMIQGVTEKIFGVDPLTPSSLDAGAGDVFDIVSSRLALPIETGHDQFNPDAGALTRPDAPDPCLFLFETAVRALSSEDARFEPRYLLPSDAAEREALGKHYGRVFSVQLRFWTQDLPDYEARYHALQEELADYPDVVKAEKVFRVPLRIPLRFRMKHKEPFDRVETAVTAIAIGRELMITP</sequence>
<dbReference type="OrthoDB" id="9823689at2"/>
<evidence type="ECO:0000313" key="1">
    <source>
        <dbReference type="EMBL" id="ACB94332.1"/>
    </source>
</evidence>
<proteinExistence type="predicted"/>
<dbReference type="eggNOG" id="ENOG502ZB07">
    <property type="taxonomic scope" value="Bacteria"/>
</dbReference>
<dbReference type="HOGENOM" id="CLU_1207894_0_0_5"/>
<dbReference type="RefSeq" id="WP_012383690.1">
    <property type="nucleotide sequence ID" value="NC_010581.1"/>
</dbReference>
<evidence type="ECO:0000313" key="2">
    <source>
        <dbReference type="Proteomes" id="UP000001695"/>
    </source>
</evidence>
<dbReference type="EMBL" id="CP001016">
    <property type="protein sequence ID" value="ACB94332.1"/>
    <property type="molecule type" value="Genomic_DNA"/>
</dbReference>
<gene>
    <name evidence="1" type="ordered locus">Bind_0682</name>
</gene>
<name>B2IGF0_BEII9</name>
<keyword evidence="2" id="KW-1185">Reference proteome</keyword>
<organism evidence="1 2">
    <name type="scientific">Beijerinckia indica subsp. indica (strain ATCC 9039 / DSM 1715 / NCIMB 8712)</name>
    <dbReference type="NCBI Taxonomy" id="395963"/>
    <lineage>
        <taxon>Bacteria</taxon>
        <taxon>Pseudomonadati</taxon>
        <taxon>Pseudomonadota</taxon>
        <taxon>Alphaproteobacteria</taxon>
        <taxon>Hyphomicrobiales</taxon>
        <taxon>Beijerinckiaceae</taxon>
        <taxon>Beijerinckia</taxon>
    </lineage>
</organism>